<feature type="transmembrane region" description="Helical" evidence="10">
    <location>
        <begin position="105"/>
        <end position="125"/>
    </location>
</feature>
<evidence type="ECO:0000256" key="7">
    <source>
        <dbReference type="ARBA" id="ARBA00023136"/>
    </source>
</evidence>
<dbReference type="InterPro" id="IPR001063">
    <property type="entry name" value="Ribosomal_uL22"/>
</dbReference>
<feature type="transmembrane region" description="Helical" evidence="10">
    <location>
        <begin position="46"/>
        <end position="64"/>
    </location>
</feature>
<evidence type="ECO:0000256" key="6">
    <source>
        <dbReference type="ARBA" id="ARBA00022989"/>
    </source>
</evidence>
<accession>G7Y9S8</accession>
<gene>
    <name evidence="11" type="ORF">CLF_103458</name>
</gene>
<dbReference type="GO" id="GO:0006412">
    <property type="term" value="P:translation"/>
    <property type="evidence" value="ECO:0007669"/>
    <property type="project" value="InterPro"/>
</dbReference>
<feature type="transmembrane region" description="Helical" evidence="10">
    <location>
        <begin position="70"/>
        <end position="93"/>
    </location>
</feature>
<dbReference type="InterPro" id="IPR052983">
    <property type="entry name" value="MFS_Riboflavin_Transporter"/>
</dbReference>
<evidence type="ECO:0000313" key="12">
    <source>
        <dbReference type="Proteomes" id="UP000008909"/>
    </source>
</evidence>
<dbReference type="EMBL" id="DF142979">
    <property type="protein sequence ID" value="GAA49712.1"/>
    <property type="molecule type" value="Genomic_DNA"/>
</dbReference>
<sequence length="473" mass="52791">MGYTKARVQPDINDGLTIWLSALALGVQGVVMPIGGILAAKIGFRYVVAASCLLESGGVLLTYFTIQKSFIGVIFTYSLIKGAGLGFGYAVVLGVATTWFPQRRGIVSGLIVGGFGLGALIFTPIQTAFINPKNVKVHNVTREFTDPELLDRVPNVFLLLGGLLLGLQIIGFILLRSKPRPNLGNRLRLRVFSSRDVHMTVRGCEAPSGYIQETLSQDSTSQRNREATRLPLGLSRLSRLAVAAVPHLPFVPIAQAHSQRPTASNHTRIISKATGRKEDLWQLYNEVVYPPKVPVGNKDVASFVLEERRPGEVTHRREDLLYSQKKLWLLGFMIRGRSVDDAFAQLAHRPEKGARILEEVLEEAIELAVKEHDFEYCTKIWVETVHVSRGRGVPRLYKGVRGQLSAKNYHYANLYIRLREGDPPPVYHPRQIKGSWTPTHNCPSFGRPSWGSGNDMLQLELERMRQRRLKTGM</sequence>
<keyword evidence="6 10" id="KW-1133">Transmembrane helix</keyword>
<evidence type="ECO:0000256" key="3">
    <source>
        <dbReference type="ARBA" id="ARBA00022448"/>
    </source>
</evidence>
<feature type="transmembrane region" description="Helical" evidence="10">
    <location>
        <begin position="16"/>
        <end position="39"/>
    </location>
</feature>
<keyword evidence="12" id="KW-1185">Reference proteome</keyword>
<evidence type="ECO:0000313" key="11">
    <source>
        <dbReference type="EMBL" id="GAA49712.1"/>
    </source>
</evidence>
<dbReference type="Pfam" id="PF07690">
    <property type="entry name" value="MFS_1"/>
    <property type="match status" value="1"/>
</dbReference>
<dbReference type="PANTHER" id="PTHR43385">
    <property type="entry name" value="RIBOFLAVIN TRANSPORTER RIBJ"/>
    <property type="match status" value="1"/>
</dbReference>
<dbReference type="Proteomes" id="UP000008909">
    <property type="component" value="Unassembled WGS sequence"/>
</dbReference>
<protein>
    <submittedName>
        <fullName evidence="11">39S ribosomal protein L22 mitochondrial</fullName>
    </submittedName>
</protein>
<comment type="similarity">
    <text evidence="2 9">Belongs to the universal ribosomal protein uL22 family.</text>
</comment>
<dbReference type="InterPro" id="IPR036259">
    <property type="entry name" value="MFS_trans_sf"/>
</dbReference>
<reference key="2">
    <citation type="submission" date="2011-10" db="EMBL/GenBank/DDBJ databases">
        <title>The genome and transcriptome sequence of Clonorchis sinensis provide insights into the carcinogenic liver fluke.</title>
        <authorList>
            <person name="Wang X."/>
            <person name="Huang Y."/>
            <person name="Chen W."/>
            <person name="Liu H."/>
            <person name="Guo L."/>
            <person name="Chen Y."/>
            <person name="Luo F."/>
            <person name="Zhou W."/>
            <person name="Sun J."/>
            <person name="Mao Q."/>
            <person name="Liang P."/>
            <person name="Zhou C."/>
            <person name="Tian Y."/>
            <person name="Men J."/>
            <person name="Lv X."/>
            <person name="Huang L."/>
            <person name="Zhou J."/>
            <person name="Hu Y."/>
            <person name="Li R."/>
            <person name="Zhang F."/>
            <person name="Lei H."/>
            <person name="Li X."/>
            <person name="Hu X."/>
            <person name="Liang C."/>
            <person name="Xu J."/>
            <person name="Wu Z."/>
            <person name="Yu X."/>
        </authorList>
    </citation>
    <scope>NUCLEOTIDE SEQUENCE</scope>
    <source>
        <strain>Henan</strain>
    </source>
</reference>
<dbReference type="Pfam" id="PF00237">
    <property type="entry name" value="Ribosomal_L22"/>
    <property type="match status" value="1"/>
</dbReference>
<dbReference type="Gene3D" id="3.90.470.10">
    <property type="entry name" value="Ribosomal protein L22/L17"/>
    <property type="match status" value="1"/>
</dbReference>
<dbReference type="GO" id="GO:0016020">
    <property type="term" value="C:membrane"/>
    <property type="evidence" value="ECO:0007669"/>
    <property type="project" value="UniProtKB-SubCell"/>
</dbReference>
<evidence type="ECO:0000256" key="4">
    <source>
        <dbReference type="ARBA" id="ARBA00022692"/>
    </source>
</evidence>
<feature type="transmembrane region" description="Helical" evidence="10">
    <location>
        <begin position="156"/>
        <end position="175"/>
    </location>
</feature>
<comment type="subcellular location">
    <subcellularLocation>
        <location evidence="1">Membrane</location>
        <topology evidence="1">Multi-pass membrane protein</topology>
    </subcellularLocation>
</comment>
<keyword evidence="4 10" id="KW-0812">Transmembrane</keyword>
<evidence type="ECO:0000256" key="10">
    <source>
        <dbReference type="SAM" id="Phobius"/>
    </source>
</evidence>
<dbReference type="SUPFAM" id="SSF103473">
    <property type="entry name" value="MFS general substrate transporter"/>
    <property type="match status" value="1"/>
</dbReference>
<organism evidence="11 12">
    <name type="scientific">Clonorchis sinensis</name>
    <name type="common">Chinese liver fluke</name>
    <dbReference type="NCBI Taxonomy" id="79923"/>
    <lineage>
        <taxon>Eukaryota</taxon>
        <taxon>Metazoa</taxon>
        <taxon>Spiralia</taxon>
        <taxon>Lophotrochozoa</taxon>
        <taxon>Platyhelminthes</taxon>
        <taxon>Trematoda</taxon>
        <taxon>Digenea</taxon>
        <taxon>Opisthorchiida</taxon>
        <taxon>Opisthorchiata</taxon>
        <taxon>Opisthorchiidae</taxon>
        <taxon>Clonorchis</taxon>
    </lineage>
</organism>
<dbReference type="SUPFAM" id="SSF54843">
    <property type="entry name" value="Ribosomal protein L22"/>
    <property type="match status" value="1"/>
</dbReference>
<keyword evidence="3" id="KW-0813">Transport</keyword>
<evidence type="ECO:0000256" key="2">
    <source>
        <dbReference type="ARBA" id="ARBA00009451"/>
    </source>
</evidence>
<evidence type="ECO:0000256" key="9">
    <source>
        <dbReference type="RuleBase" id="RU004005"/>
    </source>
</evidence>
<dbReference type="AlphaFoldDB" id="G7Y9S8"/>
<keyword evidence="8 9" id="KW-0687">Ribonucleoprotein</keyword>
<dbReference type="GO" id="GO:0022857">
    <property type="term" value="F:transmembrane transporter activity"/>
    <property type="evidence" value="ECO:0007669"/>
    <property type="project" value="InterPro"/>
</dbReference>
<reference evidence="11" key="1">
    <citation type="journal article" date="2011" name="Genome Biol.">
        <title>The draft genome of the carcinogenic human liver fluke Clonorchis sinensis.</title>
        <authorList>
            <person name="Wang X."/>
            <person name="Chen W."/>
            <person name="Huang Y."/>
            <person name="Sun J."/>
            <person name="Men J."/>
            <person name="Liu H."/>
            <person name="Luo F."/>
            <person name="Guo L."/>
            <person name="Lv X."/>
            <person name="Deng C."/>
            <person name="Zhou C."/>
            <person name="Fan Y."/>
            <person name="Li X."/>
            <person name="Huang L."/>
            <person name="Hu Y."/>
            <person name="Liang C."/>
            <person name="Hu X."/>
            <person name="Xu J."/>
            <person name="Yu X."/>
        </authorList>
    </citation>
    <scope>NUCLEOTIDE SEQUENCE [LARGE SCALE GENOMIC DNA]</scope>
    <source>
        <strain evidence="11">Henan</strain>
    </source>
</reference>
<dbReference type="PANTHER" id="PTHR43385:SF1">
    <property type="entry name" value="RIBOFLAVIN TRANSPORTER RIBJ"/>
    <property type="match status" value="1"/>
</dbReference>
<name>G7Y9S8_CLOSI</name>
<keyword evidence="5 9" id="KW-0689">Ribosomal protein</keyword>
<evidence type="ECO:0000256" key="8">
    <source>
        <dbReference type="ARBA" id="ARBA00023274"/>
    </source>
</evidence>
<dbReference type="GO" id="GO:0003735">
    <property type="term" value="F:structural constituent of ribosome"/>
    <property type="evidence" value="ECO:0007669"/>
    <property type="project" value="InterPro"/>
</dbReference>
<evidence type="ECO:0000256" key="5">
    <source>
        <dbReference type="ARBA" id="ARBA00022980"/>
    </source>
</evidence>
<dbReference type="GO" id="GO:1990904">
    <property type="term" value="C:ribonucleoprotein complex"/>
    <property type="evidence" value="ECO:0007669"/>
    <property type="project" value="UniProtKB-KW"/>
</dbReference>
<evidence type="ECO:0000256" key="1">
    <source>
        <dbReference type="ARBA" id="ARBA00004141"/>
    </source>
</evidence>
<dbReference type="InterPro" id="IPR036394">
    <property type="entry name" value="Ribosomal_uL22_sf"/>
</dbReference>
<proteinExistence type="inferred from homology"/>
<dbReference type="GO" id="GO:0005840">
    <property type="term" value="C:ribosome"/>
    <property type="evidence" value="ECO:0007669"/>
    <property type="project" value="UniProtKB-KW"/>
</dbReference>
<dbReference type="Gene3D" id="1.20.1250.20">
    <property type="entry name" value="MFS general substrate transporter like domains"/>
    <property type="match status" value="1"/>
</dbReference>
<dbReference type="InterPro" id="IPR011701">
    <property type="entry name" value="MFS"/>
</dbReference>
<keyword evidence="7 10" id="KW-0472">Membrane</keyword>